<dbReference type="SUPFAM" id="SSF81901">
    <property type="entry name" value="HCP-like"/>
    <property type="match status" value="1"/>
</dbReference>
<keyword evidence="1" id="KW-0732">Signal</keyword>
<organism evidence="3 4">
    <name type="scientific">Alterirhizorhabdus solaris</name>
    <dbReference type="NCBI Taxonomy" id="2529389"/>
    <lineage>
        <taxon>Bacteria</taxon>
        <taxon>Pseudomonadati</taxon>
        <taxon>Pseudomonadota</taxon>
        <taxon>Alphaproteobacteria</taxon>
        <taxon>Sphingomonadales</taxon>
        <taxon>Rhizorhabdaceae</taxon>
        <taxon>Alterirhizorhabdus</taxon>
    </lineage>
</organism>
<proteinExistence type="predicted"/>
<feature type="signal peptide" evidence="1">
    <location>
        <begin position="1"/>
        <end position="20"/>
    </location>
</feature>
<feature type="chain" id="PRO_5022063721" description="SPOR domain-containing protein" evidence="1">
    <location>
        <begin position="21"/>
        <end position="370"/>
    </location>
</feature>
<dbReference type="SUPFAM" id="SSF110997">
    <property type="entry name" value="Sporulation related repeat"/>
    <property type="match status" value="1"/>
</dbReference>
<protein>
    <recommendedName>
        <fullName evidence="2">SPOR domain-containing protein</fullName>
    </recommendedName>
</protein>
<dbReference type="Gene3D" id="3.30.70.1070">
    <property type="entry name" value="Sporulation related repeat"/>
    <property type="match status" value="1"/>
</dbReference>
<sequence length="370" mass="38025">MRGAGMLALLAAGAMVPAMAAAAPTKRRPTTPPTEDMSVKQGADAWEAGNYARALAIWRPLADAGNADAQYNMAQSYRLGRGVAVDEAQARSWDLKAAQQDHPEAQANYGLLLFQGNERNAALPWLSKASARGDARAQYVLGTALFNGNLFGKDWVRAYALMTRAAAAGLPQAVTSLAEMDRYVPLQQRQQGTALARDMERSAVLADASSTTPSSRLVKARTQVAARGEAGPAPAVRPMRPAPAVATAATPAVVSVPVAASRSAPVPGAASYARPAAVRATAPTPAGPVSAGSGGWRVQVGAFADPATAGSVWAGISAKVPGLALRSYMVKSGAVTRLQAGPLASRVDATRMCARITAATGNGCFPVATP</sequence>
<dbReference type="PROSITE" id="PS51724">
    <property type="entry name" value="SPOR"/>
    <property type="match status" value="1"/>
</dbReference>
<dbReference type="Gene3D" id="1.25.40.10">
    <property type="entry name" value="Tetratricopeptide repeat domain"/>
    <property type="match status" value="1"/>
</dbReference>
<dbReference type="InterPro" id="IPR007730">
    <property type="entry name" value="SPOR-like_dom"/>
</dbReference>
<dbReference type="Proteomes" id="UP000318681">
    <property type="component" value="Unassembled WGS sequence"/>
</dbReference>
<keyword evidence="4" id="KW-1185">Reference proteome</keyword>
<dbReference type="SMART" id="SM00671">
    <property type="entry name" value="SEL1"/>
    <property type="match status" value="3"/>
</dbReference>
<dbReference type="InterPro" id="IPR036680">
    <property type="entry name" value="SPOR-like_sf"/>
</dbReference>
<dbReference type="AlphaFoldDB" id="A0A558QW03"/>
<evidence type="ECO:0000313" key="3">
    <source>
        <dbReference type="EMBL" id="TVV71320.1"/>
    </source>
</evidence>
<reference evidence="3 4" key="1">
    <citation type="submission" date="2019-07" db="EMBL/GenBank/DDBJ databases">
        <title>Sphingomonas solaris sp. nov., isolated from a solar panel from Boston, Massachusetts.</title>
        <authorList>
            <person name="Tanner K."/>
            <person name="Pascual J."/>
            <person name="Mancuso C."/>
            <person name="Pereto J."/>
            <person name="Khalil A."/>
            <person name="Vilanova C."/>
        </authorList>
    </citation>
    <scope>NUCLEOTIDE SEQUENCE [LARGE SCALE GENOMIC DNA]</scope>
    <source>
        <strain evidence="3 4">R4DWN</strain>
    </source>
</reference>
<dbReference type="PANTHER" id="PTHR45011">
    <property type="entry name" value="DAP3-BINDING CELL DEATH ENHANCER 1"/>
    <property type="match status" value="1"/>
</dbReference>
<comment type="caution">
    <text evidence="3">The sequence shown here is derived from an EMBL/GenBank/DDBJ whole genome shotgun (WGS) entry which is preliminary data.</text>
</comment>
<evidence type="ECO:0000256" key="1">
    <source>
        <dbReference type="SAM" id="SignalP"/>
    </source>
</evidence>
<dbReference type="InterPro" id="IPR011990">
    <property type="entry name" value="TPR-like_helical_dom_sf"/>
</dbReference>
<dbReference type="GO" id="GO:0042834">
    <property type="term" value="F:peptidoglycan binding"/>
    <property type="evidence" value="ECO:0007669"/>
    <property type="project" value="InterPro"/>
</dbReference>
<accession>A0A558QW03</accession>
<feature type="domain" description="SPOR" evidence="2">
    <location>
        <begin position="290"/>
        <end position="369"/>
    </location>
</feature>
<dbReference type="OrthoDB" id="112232at2"/>
<name>A0A558QW03_9SPHN</name>
<dbReference type="EMBL" id="VNIM01000091">
    <property type="protein sequence ID" value="TVV71320.1"/>
    <property type="molecule type" value="Genomic_DNA"/>
</dbReference>
<dbReference type="PANTHER" id="PTHR45011:SF1">
    <property type="entry name" value="DAP3-BINDING CELL DEATH ENHANCER 1"/>
    <property type="match status" value="1"/>
</dbReference>
<dbReference type="InterPro" id="IPR052748">
    <property type="entry name" value="ISR_Activator"/>
</dbReference>
<dbReference type="Pfam" id="PF05036">
    <property type="entry name" value="SPOR"/>
    <property type="match status" value="1"/>
</dbReference>
<dbReference type="InterPro" id="IPR006597">
    <property type="entry name" value="Sel1-like"/>
</dbReference>
<evidence type="ECO:0000259" key="2">
    <source>
        <dbReference type="PROSITE" id="PS51724"/>
    </source>
</evidence>
<gene>
    <name evidence="3" type="ORF">FOY91_17115</name>
</gene>
<evidence type="ECO:0000313" key="4">
    <source>
        <dbReference type="Proteomes" id="UP000318681"/>
    </source>
</evidence>